<dbReference type="GO" id="GO:0005975">
    <property type="term" value="P:carbohydrate metabolic process"/>
    <property type="evidence" value="ECO:0007669"/>
    <property type="project" value="InterPro"/>
</dbReference>
<comment type="similarity">
    <text evidence="3">Belongs to the transaldolase family. Type 1 subfamily.</text>
</comment>
<dbReference type="Proteomes" id="UP000283993">
    <property type="component" value="Unassembled WGS sequence"/>
</dbReference>
<dbReference type="EC" id="2.2.1.2" evidence="4"/>
<comment type="function">
    <text evidence="1">Transaldolase is important for the balance of metabolites in the pentose-phosphate pathway.</text>
</comment>
<evidence type="ECO:0000256" key="1">
    <source>
        <dbReference type="ARBA" id="ARBA00003518"/>
    </source>
</evidence>
<comment type="caution">
    <text evidence="9">The sequence shown here is derived from an EMBL/GenBank/DDBJ whole genome shotgun (WGS) entry which is preliminary data.</text>
</comment>
<gene>
    <name evidence="9" type="ORF">SAOR_10610</name>
</gene>
<dbReference type="PANTHER" id="PTHR10683:SF18">
    <property type="entry name" value="TRANSALDOLASE"/>
    <property type="match status" value="1"/>
</dbReference>
<comment type="catalytic activity">
    <reaction evidence="8">
        <text>D-sedoheptulose 7-phosphate + D-glyceraldehyde 3-phosphate = D-erythrose 4-phosphate + beta-D-fructose 6-phosphate</text>
        <dbReference type="Rhea" id="RHEA:17053"/>
        <dbReference type="ChEBI" id="CHEBI:16897"/>
        <dbReference type="ChEBI" id="CHEBI:57483"/>
        <dbReference type="ChEBI" id="CHEBI:57634"/>
        <dbReference type="ChEBI" id="CHEBI:59776"/>
        <dbReference type="EC" id="2.2.1.2"/>
    </reaction>
</comment>
<evidence type="ECO:0000256" key="5">
    <source>
        <dbReference type="ARBA" id="ARBA00022679"/>
    </source>
</evidence>
<dbReference type="InterPro" id="IPR001585">
    <property type="entry name" value="TAL/FSA"/>
</dbReference>
<dbReference type="Gene3D" id="3.20.20.70">
    <property type="entry name" value="Aldolase class I"/>
    <property type="match status" value="1"/>
</dbReference>
<protein>
    <recommendedName>
        <fullName evidence="4">transaldolase</fullName>
        <ecNumber evidence="4">2.2.1.2</ecNumber>
    </recommendedName>
</protein>
<reference evidence="9 10" key="1">
    <citation type="submission" date="2013-10" db="EMBL/GenBank/DDBJ databases">
        <title>Salinisphaera orenii MK-B5 Genome Sequencing.</title>
        <authorList>
            <person name="Lai Q."/>
            <person name="Li C."/>
            <person name="Shao Z."/>
        </authorList>
    </citation>
    <scope>NUCLEOTIDE SEQUENCE [LARGE SCALE GENOMIC DNA]</scope>
    <source>
        <strain evidence="9 10">MK-B5</strain>
    </source>
</reference>
<keyword evidence="7" id="KW-0704">Schiff base</keyword>
<dbReference type="AlphaFoldDB" id="A0A423PKP9"/>
<dbReference type="CDD" id="cd00957">
    <property type="entry name" value="Transaldolase_TalAB"/>
    <property type="match status" value="1"/>
</dbReference>
<organism evidence="9 10">
    <name type="scientific">Salinisphaera orenii MK-B5</name>
    <dbReference type="NCBI Taxonomy" id="856730"/>
    <lineage>
        <taxon>Bacteria</taxon>
        <taxon>Pseudomonadati</taxon>
        <taxon>Pseudomonadota</taxon>
        <taxon>Gammaproteobacteria</taxon>
        <taxon>Salinisphaerales</taxon>
        <taxon>Salinisphaeraceae</taxon>
        <taxon>Salinisphaera</taxon>
    </lineage>
</organism>
<dbReference type="EMBL" id="AYKH01000023">
    <property type="protein sequence ID" value="ROO26153.1"/>
    <property type="molecule type" value="Genomic_DNA"/>
</dbReference>
<evidence type="ECO:0000256" key="6">
    <source>
        <dbReference type="ARBA" id="ARBA00023126"/>
    </source>
</evidence>
<accession>A0A423PKP9</accession>
<proteinExistence type="inferred from homology"/>
<dbReference type="RefSeq" id="WP_123631411.1">
    <property type="nucleotide sequence ID" value="NZ_AYKH01000023.1"/>
</dbReference>
<dbReference type="InterPro" id="IPR018225">
    <property type="entry name" value="Transaldolase_AS"/>
</dbReference>
<comment type="pathway">
    <text evidence="2">Carbohydrate degradation; pentose phosphate pathway; D-glyceraldehyde 3-phosphate and beta-D-fructose 6-phosphate from D-ribose 5-phosphate and D-xylulose 5-phosphate (non-oxidative stage): step 2/3.</text>
</comment>
<keyword evidence="6" id="KW-0570">Pentose shunt</keyword>
<dbReference type="GO" id="GO:0005737">
    <property type="term" value="C:cytoplasm"/>
    <property type="evidence" value="ECO:0007669"/>
    <property type="project" value="InterPro"/>
</dbReference>
<dbReference type="SUPFAM" id="SSF51569">
    <property type="entry name" value="Aldolase"/>
    <property type="match status" value="1"/>
</dbReference>
<dbReference type="PROSITE" id="PS01054">
    <property type="entry name" value="TRANSALDOLASE_1"/>
    <property type="match status" value="1"/>
</dbReference>
<dbReference type="Pfam" id="PF00923">
    <property type="entry name" value="TAL_FSA"/>
    <property type="match status" value="1"/>
</dbReference>
<evidence type="ECO:0000256" key="2">
    <source>
        <dbReference type="ARBA" id="ARBA00004857"/>
    </source>
</evidence>
<dbReference type="PANTHER" id="PTHR10683">
    <property type="entry name" value="TRANSALDOLASE"/>
    <property type="match status" value="1"/>
</dbReference>
<evidence type="ECO:0000256" key="7">
    <source>
        <dbReference type="ARBA" id="ARBA00023270"/>
    </source>
</evidence>
<evidence type="ECO:0000256" key="3">
    <source>
        <dbReference type="ARBA" id="ARBA00008012"/>
    </source>
</evidence>
<dbReference type="InterPro" id="IPR004730">
    <property type="entry name" value="Transaldolase_1"/>
</dbReference>
<keyword evidence="5 9" id="KW-0808">Transferase</keyword>
<name>A0A423PKP9_9GAMM</name>
<sequence>MADTAATTAAAETALDALRARTTIVADSGDFETIHAFEPTDATTNPSLVLQASRDPRYRHVVDEALAGPPVAGVTRAERVMTLFGRELTRVVPRYVSTEVDARLSFDTDATVAKARALIADYAALGVPADRILIKIASTWPGIEAARVLEAEGIACNMTLIFSLAQAQVCFDAGVTLISPFVGRITDWYKKTEGVESYAPADDPGVASVRAIDAYARSYGYPTQVMAASFRNRDQILALAGADLMTISPALLEELAGLESAAADGLIRRPTDVPLTRLNRAGFEWAMAADAMAGEKLAEGIRRFADDQGALEEGIAAV</sequence>
<dbReference type="PROSITE" id="PS00958">
    <property type="entry name" value="TRANSALDOLASE_2"/>
    <property type="match status" value="1"/>
</dbReference>
<dbReference type="InterPro" id="IPR013785">
    <property type="entry name" value="Aldolase_TIM"/>
</dbReference>
<dbReference type="UniPathway" id="UPA00115">
    <property type="reaction ID" value="UER00414"/>
</dbReference>
<dbReference type="GO" id="GO:0004801">
    <property type="term" value="F:transaldolase activity"/>
    <property type="evidence" value="ECO:0007669"/>
    <property type="project" value="UniProtKB-EC"/>
</dbReference>
<evidence type="ECO:0000256" key="4">
    <source>
        <dbReference type="ARBA" id="ARBA00013151"/>
    </source>
</evidence>
<evidence type="ECO:0000313" key="9">
    <source>
        <dbReference type="EMBL" id="ROO26153.1"/>
    </source>
</evidence>
<dbReference type="GO" id="GO:0006098">
    <property type="term" value="P:pentose-phosphate shunt"/>
    <property type="evidence" value="ECO:0007669"/>
    <property type="project" value="UniProtKB-UniPathway"/>
</dbReference>
<keyword evidence="10" id="KW-1185">Reference proteome</keyword>
<evidence type="ECO:0000256" key="8">
    <source>
        <dbReference type="ARBA" id="ARBA00048810"/>
    </source>
</evidence>
<evidence type="ECO:0000313" key="10">
    <source>
        <dbReference type="Proteomes" id="UP000283993"/>
    </source>
</evidence>